<organism evidence="1">
    <name type="scientific">Clostridioides difficile</name>
    <name type="common">Peptoclostridium difficile</name>
    <dbReference type="NCBI Taxonomy" id="1496"/>
    <lineage>
        <taxon>Bacteria</taxon>
        <taxon>Bacillati</taxon>
        <taxon>Bacillota</taxon>
        <taxon>Clostridia</taxon>
        <taxon>Peptostreptococcales</taxon>
        <taxon>Peptostreptococcaceae</taxon>
        <taxon>Clostridioides</taxon>
    </lineage>
</organism>
<dbReference type="AlphaFoldDB" id="A0A381KKU4"/>
<sequence>MRKVNSFDELKVLADELKPNLSLRKNYSKENVLRREITCLL</sequence>
<proteinExistence type="predicted"/>
<evidence type="ECO:0000313" key="1">
    <source>
        <dbReference type="EMBL" id="SUY83162.1"/>
    </source>
</evidence>
<reference evidence="1" key="1">
    <citation type="submission" date="2018-06" db="EMBL/GenBank/DDBJ databases">
        <authorList>
            <consortium name="Pathogen Informatics"/>
            <person name="Doyle S."/>
        </authorList>
    </citation>
    <scope>NUCLEOTIDE SEQUENCE</scope>
    <source>
        <strain evidence="1">NCTC13307</strain>
    </source>
</reference>
<gene>
    <name evidence="1" type="ORF">NCTC13307_04276</name>
</gene>
<name>A0A381KKU4_CLODI</name>
<dbReference type="EMBL" id="UFWD01000002">
    <property type="protein sequence ID" value="SUY83162.1"/>
    <property type="molecule type" value="Genomic_DNA"/>
</dbReference>
<protein>
    <submittedName>
        <fullName evidence="1">Iron-only hydrogenase, electron-transferring subunit</fullName>
    </submittedName>
</protein>
<accession>A0A381KKU4</accession>